<protein>
    <submittedName>
        <fullName evidence="1">Uncharacterized protein</fullName>
    </submittedName>
</protein>
<dbReference type="Proteomes" id="UP000070531">
    <property type="component" value="Unassembled WGS sequence"/>
</dbReference>
<dbReference type="RefSeq" id="WP_262500317.1">
    <property type="nucleotide sequence ID" value="NZ_KQ960510.1"/>
</dbReference>
<dbReference type="PATRIC" id="fig|419005.5.peg.1043"/>
<sequence>MRRSASIVNCYLYGNISEMAVYGNYHHEEVKEYGSKVMKKVFVS</sequence>
<evidence type="ECO:0000313" key="2">
    <source>
        <dbReference type="Proteomes" id="UP000070531"/>
    </source>
</evidence>
<evidence type="ECO:0000313" key="1">
    <source>
        <dbReference type="EMBL" id="KXB77994.1"/>
    </source>
</evidence>
<dbReference type="EMBL" id="LSDL01000050">
    <property type="protein sequence ID" value="KXB77994.1"/>
    <property type="molecule type" value="Genomic_DNA"/>
</dbReference>
<organism evidence="1">
    <name type="scientific">Prevotella amnii</name>
    <dbReference type="NCBI Taxonomy" id="419005"/>
    <lineage>
        <taxon>Bacteria</taxon>
        <taxon>Pseudomonadati</taxon>
        <taxon>Bacteroidota</taxon>
        <taxon>Bacteroidia</taxon>
        <taxon>Bacteroidales</taxon>
        <taxon>Prevotellaceae</taxon>
        <taxon>Prevotella</taxon>
    </lineage>
</organism>
<comment type="caution">
    <text evidence="1">The sequence shown here is derived from an EMBL/GenBank/DDBJ whole genome shotgun (WGS) entry which is preliminary data.</text>
</comment>
<accession>A0A134BDG4</accession>
<name>A0A134BDG4_9BACT</name>
<proteinExistence type="predicted"/>
<reference evidence="1 2" key="1">
    <citation type="submission" date="2016-01" db="EMBL/GenBank/DDBJ databases">
        <authorList>
            <person name="Oliw E.H."/>
        </authorList>
    </citation>
    <scope>NUCLEOTIDE SEQUENCE [LARGE SCALE GENOMIC DNA]</scope>
    <source>
        <strain evidence="1 2">DNF00307</strain>
    </source>
</reference>
<dbReference type="STRING" id="419005.HMPREF1860_01036"/>
<gene>
    <name evidence="1" type="ORF">HMPREF1860_01036</name>
</gene>
<dbReference type="AlphaFoldDB" id="A0A134BDG4"/>